<reference evidence="2 3" key="1">
    <citation type="submission" date="2015-07" db="EMBL/GenBank/DDBJ databases">
        <title>Whole genome sequence of Herpetosiphon geysericola DSM 7119.</title>
        <authorList>
            <person name="Hemp J."/>
            <person name="Ward L.M."/>
            <person name="Pace L.A."/>
            <person name="Fischer W.W."/>
        </authorList>
    </citation>
    <scope>NUCLEOTIDE SEQUENCE [LARGE SCALE GENOMIC DNA]</scope>
    <source>
        <strain evidence="2 3">DSM 7119</strain>
    </source>
</reference>
<feature type="transmembrane region" description="Helical" evidence="1">
    <location>
        <begin position="56"/>
        <end position="80"/>
    </location>
</feature>
<keyword evidence="1" id="KW-1133">Transmembrane helix</keyword>
<feature type="transmembrane region" description="Helical" evidence="1">
    <location>
        <begin position="126"/>
        <end position="148"/>
    </location>
</feature>
<accession>A0A0P6YZE5</accession>
<evidence type="ECO:0000313" key="3">
    <source>
        <dbReference type="Proteomes" id="UP000050277"/>
    </source>
</evidence>
<dbReference type="STRING" id="70996.SE18_05925"/>
<sequence>MQYPNEPVFPHYSKPEPPQVLPAHGVSWQRWFWRGWGWIILANTALTMNLGGMEGLLFFGVLGLLVGVVLGFWVSVFSTIGLYQREFECQPAFWFAVHYAAWAAIVVLIFYLLTSAWNIWSFDNDHFRILSVELPMAFFMLASGLVGWHMHGWLNRQQPAAAEAPPPPES</sequence>
<keyword evidence="3" id="KW-1185">Reference proteome</keyword>
<proteinExistence type="predicted"/>
<keyword evidence="1" id="KW-0812">Transmembrane</keyword>
<comment type="caution">
    <text evidence="2">The sequence shown here is derived from an EMBL/GenBank/DDBJ whole genome shotgun (WGS) entry which is preliminary data.</text>
</comment>
<dbReference type="RefSeq" id="WP_054533508.1">
    <property type="nucleotide sequence ID" value="NZ_LGKP01000011.1"/>
</dbReference>
<dbReference type="OrthoDB" id="9842122at2"/>
<evidence type="ECO:0000313" key="2">
    <source>
        <dbReference type="EMBL" id="KPL90607.1"/>
    </source>
</evidence>
<evidence type="ECO:0000256" key="1">
    <source>
        <dbReference type="SAM" id="Phobius"/>
    </source>
</evidence>
<gene>
    <name evidence="2" type="ORF">SE18_05925</name>
</gene>
<dbReference type="AlphaFoldDB" id="A0A0P6YZE5"/>
<dbReference type="EMBL" id="LGKP01000011">
    <property type="protein sequence ID" value="KPL90607.1"/>
    <property type="molecule type" value="Genomic_DNA"/>
</dbReference>
<protein>
    <submittedName>
        <fullName evidence="2">Uncharacterized protein</fullName>
    </submittedName>
</protein>
<keyword evidence="1" id="KW-0472">Membrane</keyword>
<name>A0A0P6YZE5_9CHLR</name>
<organism evidence="2 3">
    <name type="scientific">Herpetosiphon geysericola</name>
    <dbReference type="NCBI Taxonomy" id="70996"/>
    <lineage>
        <taxon>Bacteria</taxon>
        <taxon>Bacillati</taxon>
        <taxon>Chloroflexota</taxon>
        <taxon>Chloroflexia</taxon>
        <taxon>Herpetosiphonales</taxon>
        <taxon>Herpetosiphonaceae</taxon>
        <taxon>Herpetosiphon</taxon>
    </lineage>
</organism>
<feature type="transmembrane region" description="Helical" evidence="1">
    <location>
        <begin position="92"/>
        <end position="114"/>
    </location>
</feature>
<feature type="transmembrane region" description="Helical" evidence="1">
    <location>
        <begin position="31"/>
        <end position="50"/>
    </location>
</feature>
<dbReference type="Proteomes" id="UP000050277">
    <property type="component" value="Unassembled WGS sequence"/>
</dbReference>